<evidence type="ECO:0000313" key="2">
    <source>
        <dbReference type="Proteomes" id="UP000886611"/>
    </source>
</evidence>
<dbReference type="Proteomes" id="UP000886611">
    <property type="component" value="Unassembled WGS sequence"/>
</dbReference>
<dbReference type="EMBL" id="JAATIS010009265">
    <property type="protein sequence ID" value="KAG2455530.1"/>
    <property type="molecule type" value="Genomic_DNA"/>
</dbReference>
<evidence type="ECO:0000313" key="1">
    <source>
        <dbReference type="EMBL" id="KAG2455530.1"/>
    </source>
</evidence>
<dbReference type="InterPro" id="IPR036249">
    <property type="entry name" value="Thioredoxin-like_sf"/>
</dbReference>
<reference evidence="1 2" key="1">
    <citation type="journal article" date="2021" name="Cell">
        <title>Tracing the genetic footprints of vertebrate landing in non-teleost ray-finned fishes.</title>
        <authorList>
            <person name="Bi X."/>
            <person name="Wang K."/>
            <person name="Yang L."/>
            <person name="Pan H."/>
            <person name="Jiang H."/>
            <person name="Wei Q."/>
            <person name="Fang M."/>
            <person name="Yu H."/>
            <person name="Zhu C."/>
            <person name="Cai Y."/>
            <person name="He Y."/>
            <person name="Gan X."/>
            <person name="Zeng H."/>
            <person name="Yu D."/>
            <person name="Zhu Y."/>
            <person name="Jiang H."/>
            <person name="Qiu Q."/>
            <person name="Yang H."/>
            <person name="Zhang Y.E."/>
            <person name="Wang W."/>
            <person name="Zhu M."/>
            <person name="He S."/>
            <person name="Zhang G."/>
        </authorList>
    </citation>
    <scope>NUCLEOTIDE SEQUENCE [LARGE SCALE GENOMIC DNA]</scope>
    <source>
        <strain evidence="1">Bchr_013</strain>
    </source>
</reference>
<dbReference type="PANTHER" id="PTHR46497">
    <property type="entry name" value="THIOREDOXIN DOMAIN-CONTAINING PROTEIN 11"/>
    <property type="match status" value="1"/>
</dbReference>
<feature type="non-terminal residue" evidence="1">
    <location>
        <position position="1"/>
    </location>
</feature>
<sequence length="173" mass="19326">MQFRLRLSLRQLLIQMARRPDLLCGAIVLSCTLILSVKFAYSRAKNVVSPARPPVRFFSPSAPIIDLYLGQLDQVERLRSNSDVTLIYFYAPWCGESISARVAIEQVAKKLSDQTLCSSPTQHSSVSGLRQRPFIAPDPEVFLSQQSTVPYSFRVRAISPLLQPGSTPYLPVT</sequence>
<accession>A0A8X7WTU3</accession>
<dbReference type="InterPro" id="IPR052792">
    <property type="entry name" value="Thioredoxin_dom-contain_11"/>
</dbReference>
<name>A0A8X7WTU3_POLSE</name>
<proteinExistence type="predicted"/>
<organism evidence="1 2">
    <name type="scientific">Polypterus senegalus</name>
    <name type="common">Senegal bichir</name>
    <dbReference type="NCBI Taxonomy" id="55291"/>
    <lineage>
        <taxon>Eukaryota</taxon>
        <taxon>Metazoa</taxon>
        <taxon>Chordata</taxon>
        <taxon>Craniata</taxon>
        <taxon>Vertebrata</taxon>
        <taxon>Euteleostomi</taxon>
        <taxon>Actinopterygii</taxon>
        <taxon>Polypteriformes</taxon>
        <taxon>Polypteridae</taxon>
        <taxon>Polypterus</taxon>
    </lineage>
</organism>
<gene>
    <name evidence="1" type="primary">Txndc11_1</name>
    <name evidence="1" type="ORF">GTO96_0007699</name>
</gene>
<dbReference type="SUPFAM" id="SSF52833">
    <property type="entry name" value="Thioredoxin-like"/>
    <property type="match status" value="1"/>
</dbReference>
<keyword evidence="2" id="KW-1185">Reference proteome</keyword>
<comment type="caution">
    <text evidence="1">The sequence shown here is derived from an EMBL/GenBank/DDBJ whole genome shotgun (WGS) entry which is preliminary data.</text>
</comment>
<dbReference type="Gene3D" id="3.40.30.10">
    <property type="entry name" value="Glutaredoxin"/>
    <property type="match status" value="1"/>
</dbReference>
<dbReference type="AlphaFoldDB" id="A0A8X7WTU3"/>
<feature type="non-terminal residue" evidence="1">
    <location>
        <position position="173"/>
    </location>
</feature>
<protein>
    <submittedName>
        <fullName evidence="1">TXD11 protein</fullName>
    </submittedName>
</protein>
<dbReference type="PANTHER" id="PTHR46497:SF1">
    <property type="entry name" value="THIOREDOXIN DOMAIN-CONTAINING PROTEIN 11"/>
    <property type="match status" value="1"/>
</dbReference>